<proteinExistence type="predicted"/>
<dbReference type="Proteomes" id="UP000248592">
    <property type="component" value="Chromosome"/>
</dbReference>
<evidence type="ECO:0000313" key="3">
    <source>
        <dbReference type="Proteomes" id="UP000248592"/>
    </source>
</evidence>
<accession>A0A2Z4JRI7</accession>
<organism evidence="2 3">
    <name type="scientific">Polynucleobacter paneuropaeus</name>
    <dbReference type="NCBI Taxonomy" id="2527775"/>
    <lineage>
        <taxon>Bacteria</taxon>
        <taxon>Pseudomonadati</taxon>
        <taxon>Pseudomonadota</taxon>
        <taxon>Betaproteobacteria</taxon>
        <taxon>Burkholderiales</taxon>
        <taxon>Burkholderiaceae</taxon>
        <taxon>Polynucleobacter</taxon>
    </lineage>
</organism>
<dbReference type="EMBL" id="CP030085">
    <property type="protein sequence ID" value="AWW49475.1"/>
    <property type="molecule type" value="Genomic_DNA"/>
</dbReference>
<evidence type="ECO:0000313" key="2">
    <source>
        <dbReference type="EMBL" id="AWW49475.1"/>
    </source>
</evidence>
<feature type="compositionally biased region" description="Polar residues" evidence="1">
    <location>
        <begin position="82"/>
        <end position="92"/>
    </location>
</feature>
<dbReference type="AlphaFoldDB" id="A0A2Z4JRI7"/>
<evidence type="ECO:0000256" key="1">
    <source>
        <dbReference type="SAM" id="MobiDB-lite"/>
    </source>
</evidence>
<reference evidence="3" key="1">
    <citation type="submission" date="2018-06" db="EMBL/GenBank/DDBJ databases">
        <title>Description of a new Polynucleobacter species.</title>
        <authorList>
            <person name="Hahn M.W."/>
        </authorList>
    </citation>
    <scope>NUCLEOTIDE SEQUENCE [LARGE SCALE GENOMIC DNA]</scope>
    <source>
        <strain evidence="3">MG-25-Pas1-D2</strain>
    </source>
</reference>
<sequence>MSIKQFNATYLAPDDRLLFRFNTLEDAEFRFWLTRRVTLFILAATSHLIVRNLEQTHSPEAAKAIADFEKEAVQVSKGGTTGESQNTPNDQYQPGGKYPLGADPLLVMDVKCTLEKQGLEDLLSMDLVLPGGANINLKMAGPTLQAMCVLLNQLREHASWGEVPQVLDVAISGSNTETDTPESNKPLMH</sequence>
<protein>
    <submittedName>
        <fullName evidence="2">Uncharacterized protein</fullName>
    </submittedName>
</protein>
<dbReference type="RefSeq" id="WP_112294471.1">
    <property type="nucleotide sequence ID" value="NZ_CBCSBS010000001.1"/>
</dbReference>
<feature type="region of interest" description="Disordered" evidence="1">
    <location>
        <begin position="76"/>
        <end position="96"/>
    </location>
</feature>
<name>A0A2Z4JRI7_9BURK</name>
<gene>
    <name evidence="2" type="ORF">Pas1_03200</name>
</gene>